<reference evidence="2 3" key="1">
    <citation type="journal article" date="2014" name="Genome Announc.">
        <title>Draft Genome Sequence of the Sulfolobales Archaeon AZ1, Obtained through Metagenomic Analysis of a Mexican Hot Spring.</title>
        <authorList>
            <person name="Servin-Garciduenas L.E."/>
            <person name="Martinez-Romero E."/>
        </authorList>
    </citation>
    <scope>NUCLEOTIDE SEQUENCE [LARGE SCALE GENOMIC DNA]</scope>
    <source>
        <strain evidence="2">AZ1-illumnia</strain>
    </source>
</reference>
<name>W7KHF3_9CREN</name>
<feature type="transmembrane region" description="Helical" evidence="1">
    <location>
        <begin position="75"/>
        <end position="93"/>
    </location>
</feature>
<keyword evidence="1" id="KW-1133">Transmembrane helix</keyword>
<dbReference type="AlphaFoldDB" id="W7KHF3"/>
<keyword evidence="1" id="KW-0472">Membrane</keyword>
<gene>
    <name evidence="2" type="ORF">ASUL_08179</name>
</gene>
<evidence type="ECO:0000313" key="3">
    <source>
        <dbReference type="Proteomes" id="UP000054284"/>
    </source>
</evidence>
<accession>W7KHF3</accession>
<protein>
    <submittedName>
        <fullName evidence="2">Membrane protein</fullName>
    </submittedName>
</protein>
<organism evidence="2 3">
    <name type="scientific">Candidatus Aramenus sulfurataquae</name>
    <dbReference type="NCBI Taxonomy" id="1326980"/>
    <lineage>
        <taxon>Archaea</taxon>
        <taxon>Thermoproteota</taxon>
        <taxon>Thermoprotei</taxon>
        <taxon>Sulfolobales</taxon>
        <taxon>Sulfolobaceae</taxon>
        <taxon>Candidatus Aramenus</taxon>
    </lineage>
</organism>
<dbReference type="PATRIC" id="fig|1326980.6.peg.1629"/>
<dbReference type="EMBL" id="ASRH01000009">
    <property type="protein sequence ID" value="EWG06690.1"/>
    <property type="molecule type" value="Genomic_DNA"/>
</dbReference>
<proteinExistence type="predicted"/>
<comment type="caution">
    <text evidence="2">The sequence shown here is derived from an EMBL/GenBank/DDBJ whole genome shotgun (WGS) entry which is preliminary data.</text>
</comment>
<dbReference type="Proteomes" id="UP000054284">
    <property type="component" value="Unassembled WGS sequence"/>
</dbReference>
<evidence type="ECO:0000313" key="2">
    <source>
        <dbReference type="EMBL" id="EWG06690.1"/>
    </source>
</evidence>
<evidence type="ECO:0000256" key="1">
    <source>
        <dbReference type="SAM" id="Phobius"/>
    </source>
</evidence>
<feature type="transmembrane region" description="Helical" evidence="1">
    <location>
        <begin position="12"/>
        <end position="41"/>
    </location>
</feature>
<keyword evidence="1" id="KW-0812">Transmembrane</keyword>
<keyword evidence="3" id="KW-1185">Reference proteome</keyword>
<sequence length="157" mass="18086">MSPKEVILSAVFVSLGFLVSLYTYVLGFLLIVPLSFFMLLFREWKMIKNLKELESKGVLSYEPKFRKNKAEANRALTVVLLVIVGPMVLSAFLPPLPWISSTMAFVMAWPLSNVQEFALQRWIEREAGGRVVKYYKWVGYGEDVLLKEYGWKIKKAK</sequence>